<dbReference type="EMBL" id="QXFX01001416">
    <property type="protein sequence ID" value="KAE9090653.1"/>
    <property type="molecule type" value="Genomic_DNA"/>
</dbReference>
<evidence type="ECO:0000313" key="11">
    <source>
        <dbReference type="EMBL" id="KAE9321454.1"/>
    </source>
</evidence>
<evidence type="ECO:0000313" key="9">
    <source>
        <dbReference type="EMBL" id="KAE9205360.1"/>
    </source>
</evidence>
<evidence type="ECO:0000313" key="3">
    <source>
        <dbReference type="EMBL" id="KAE9002179.1"/>
    </source>
</evidence>
<feature type="region of interest" description="Disordered" evidence="1">
    <location>
        <begin position="1"/>
        <end position="21"/>
    </location>
</feature>
<sequence length="33" mass="3665">MTPSMKMPNVSESAISIDDEMPKTLVEQVEEVV</sequence>
<evidence type="ECO:0000313" key="15">
    <source>
        <dbReference type="Proteomes" id="UP000440367"/>
    </source>
</evidence>
<dbReference type="AlphaFoldDB" id="A0A6A3R5V5"/>
<evidence type="ECO:0000313" key="13">
    <source>
        <dbReference type="Proteomes" id="UP000433483"/>
    </source>
</evidence>
<evidence type="ECO:0000313" key="7">
    <source>
        <dbReference type="EMBL" id="KAE9183688.1"/>
    </source>
</evidence>
<evidence type="ECO:0000313" key="14">
    <source>
        <dbReference type="Proteomes" id="UP000437068"/>
    </source>
</evidence>
<protein>
    <submittedName>
        <fullName evidence="4">Uncharacterized protein</fullName>
    </submittedName>
</protein>
<dbReference type="EMBL" id="QXGC01002625">
    <property type="protein sequence ID" value="KAE9183688.1"/>
    <property type="molecule type" value="Genomic_DNA"/>
</dbReference>
<dbReference type="EMBL" id="QXFW01000826">
    <property type="protein sequence ID" value="KAE9002179.1"/>
    <property type="molecule type" value="Genomic_DNA"/>
</dbReference>
<dbReference type="EMBL" id="QXGF01001458">
    <property type="protein sequence ID" value="KAE8929851.1"/>
    <property type="molecule type" value="Genomic_DNA"/>
</dbReference>
<evidence type="ECO:0000313" key="16">
    <source>
        <dbReference type="Proteomes" id="UP000440732"/>
    </source>
</evidence>
<evidence type="ECO:0000313" key="4">
    <source>
        <dbReference type="EMBL" id="KAE9090629.1"/>
    </source>
</evidence>
<evidence type="ECO:0000313" key="17">
    <source>
        <dbReference type="Proteomes" id="UP000441208"/>
    </source>
</evidence>
<proteinExistence type="predicted"/>
<dbReference type="EMBL" id="QXFZ01001430">
    <property type="protein sequence ID" value="KAE9090629.1"/>
    <property type="molecule type" value="Genomic_DNA"/>
</dbReference>
<dbReference type="OrthoDB" id="10286364at2759"/>
<dbReference type="Proteomes" id="UP000486351">
    <property type="component" value="Unassembled WGS sequence"/>
</dbReference>
<evidence type="ECO:0000313" key="8">
    <source>
        <dbReference type="EMBL" id="KAE9189484.1"/>
    </source>
</evidence>
<organism evidence="4 17">
    <name type="scientific">Phytophthora fragariae</name>
    <dbReference type="NCBI Taxonomy" id="53985"/>
    <lineage>
        <taxon>Eukaryota</taxon>
        <taxon>Sar</taxon>
        <taxon>Stramenopiles</taxon>
        <taxon>Oomycota</taxon>
        <taxon>Peronosporomycetes</taxon>
        <taxon>Peronosporales</taxon>
        <taxon>Peronosporaceae</taxon>
        <taxon>Phytophthora</taxon>
    </lineage>
</organism>
<dbReference type="Proteomes" id="UP000440732">
    <property type="component" value="Unassembled WGS sequence"/>
</dbReference>
<dbReference type="Proteomes" id="UP000440367">
    <property type="component" value="Unassembled WGS sequence"/>
</dbReference>
<dbReference type="EMBL" id="QXGD01001473">
    <property type="protein sequence ID" value="KAE9205360.1"/>
    <property type="molecule type" value="Genomic_DNA"/>
</dbReference>
<dbReference type="Proteomes" id="UP000437068">
    <property type="component" value="Unassembled WGS sequence"/>
</dbReference>
<dbReference type="Proteomes" id="UP000460718">
    <property type="component" value="Unassembled WGS sequence"/>
</dbReference>
<evidence type="ECO:0000313" key="21">
    <source>
        <dbReference type="Proteomes" id="UP000488956"/>
    </source>
</evidence>
<dbReference type="EMBL" id="QXGA01001371">
    <property type="protein sequence ID" value="KAE9120827.1"/>
    <property type="molecule type" value="Genomic_DNA"/>
</dbReference>
<dbReference type="EMBL" id="QXGE01001291">
    <property type="protein sequence ID" value="KAE9294767.1"/>
    <property type="molecule type" value="Genomic_DNA"/>
</dbReference>
<comment type="caution">
    <text evidence="4">The sequence shown here is derived from an EMBL/GenBank/DDBJ whole genome shotgun (WGS) entry which is preliminary data.</text>
</comment>
<reference evidence="12 13" key="1">
    <citation type="submission" date="2018-08" db="EMBL/GenBank/DDBJ databases">
        <title>Genomic investigation of the strawberry pathogen Phytophthora fragariae indicates pathogenicity is determined by transcriptional variation in three key races.</title>
        <authorList>
            <person name="Adams T.M."/>
            <person name="Armitage A.D."/>
            <person name="Sobczyk M.K."/>
            <person name="Bates H.J."/>
            <person name="Dunwell J.M."/>
            <person name="Nellist C.F."/>
            <person name="Harrison R.J."/>
        </authorList>
    </citation>
    <scope>NUCLEOTIDE SEQUENCE [LARGE SCALE GENOMIC DNA]</scope>
    <source>
        <strain evidence="10 14">A4</strain>
        <strain evidence="9 15">BC-1</strain>
        <strain evidence="7 19">BC-23</strain>
        <strain evidence="8 13">NOV-27</strain>
        <strain evidence="6 16">NOV-5</strain>
        <strain evidence="4 17">NOV-71</strain>
        <strain evidence="11 20">NOV-77</strain>
        <strain evidence="2 12">NOV-9</strain>
        <strain evidence="5 21">ONT-3</strain>
        <strain evidence="3 18">SCRP245</strain>
    </source>
</reference>
<evidence type="ECO:0000313" key="18">
    <source>
        <dbReference type="Proteomes" id="UP000460718"/>
    </source>
</evidence>
<evidence type="ECO:0000313" key="20">
    <source>
        <dbReference type="Proteomes" id="UP000486351"/>
    </source>
</evidence>
<dbReference type="Proteomes" id="UP000488956">
    <property type="component" value="Unassembled WGS sequence"/>
</dbReference>
<evidence type="ECO:0000313" key="5">
    <source>
        <dbReference type="EMBL" id="KAE9090653.1"/>
    </source>
</evidence>
<keyword evidence="13" id="KW-1185">Reference proteome</keyword>
<evidence type="ECO:0000313" key="2">
    <source>
        <dbReference type="EMBL" id="KAE8929851.1"/>
    </source>
</evidence>
<gene>
    <name evidence="10" type="ORF">PF001_g17624</name>
    <name evidence="9" type="ORF">PF002_g20348</name>
    <name evidence="7" type="ORF">PF004_g23877</name>
    <name evidence="8" type="ORF">PF005_g19627</name>
    <name evidence="6" type="ORF">PF006_g18038</name>
    <name evidence="4" type="ORF">PF007_g19171</name>
    <name evidence="11" type="ORF">PF008_g17806</name>
    <name evidence="2" type="ORF">PF009_g20044</name>
    <name evidence="5" type="ORF">PF010_g18505</name>
    <name evidence="3" type="ORF">PF011_g13429</name>
</gene>
<evidence type="ECO:0000313" key="10">
    <source>
        <dbReference type="EMBL" id="KAE9294767.1"/>
    </source>
</evidence>
<evidence type="ECO:0000313" key="19">
    <source>
        <dbReference type="Proteomes" id="UP000476176"/>
    </source>
</evidence>
<name>A0A6A3R5V5_9STRA</name>
<dbReference type="Proteomes" id="UP000476176">
    <property type="component" value="Unassembled WGS sequence"/>
</dbReference>
<dbReference type="Proteomes" id="UP000433483">
    <property type="component" value="Unassembled WGS sequence"/>
</dbReference>
<dbReference type="EMBL" id="QXGB01001517">
    <property type="protein sequence ID" value="KAE9189484.1"/>
    <property type="molecule type" value="Genomic_DNA"/>
</dbReference>
<dbReference type="Proteomes" id="UP000429523">
    <property type="component" value="Unassembled WGS sequence"/>
</dbReference>
<evidence type="ECO:0000313" key="6">
    <source>
        <dbReference type="EMBL" id="KAE9120827.1"/>
    </source>
</evidence>
<dbReference type="Proteomes" id="UP000441208">
    <property type="component" value="Unassembled WGS sequence"/>
</dbReference>
<evidence type="ECO:0000313" key="12">
    <source>
        <dbReference type="Proteomes" id="UP000429523"/>
    </source>
</evidence>
<evidence type="ECO:0000256" key="1">
    <source>
        <dbReference type="SAM" id="MobiDB-lite"/>
    </source>
</evidence>
<accession>A0A6A3R5V5</accession>
<dbReference type="EMBL" id="QXFY01001311">
    <property type="protein sequence ID" value="KAE9321454.1"/>
    <property type="molecule type" value="Genomic_DNA"/>
</dbReference>